<feature type="transmembrane region" description="Helical" evidence="6">
    <location>
        <begin position="336"/>
        <end position="363"/>
    </location>
</feature>
<dbReference type="SUPFAM" id="SSF103473">
    <property type="entry name" value="MFS general substrate transporter"/>
    <property type="match status" value="1"/>
</dbReference>
<evidence type="ECO:0000313" key="9">
    <source>
        <dbReference type="Proteomes" id="UP000244335"/>
    </source>
</evidence>
<evidence type="ECO:0000256" key="6">
    <source>
        <dbReference type="SAM" id="Phobius"/>
    </source>
</evidence>
<feature type="transmembrane region" description="Helical" evidence="6">
    <location>
        <begin position="97"/>
        <end position="115"/>
    </location>
</feature>
<dbReference type="InterPro" id="IPR011701">
    <property type="entry name" value="MFS"/>
</dbReference>
<keyword evidence="5 6" id="KW-0472">Membrane</keyword>
<dbReference type="PANTHER" id="PTHR23502:SF132">
    <property type="entry name" value="POLYAMINE TRANSPORTER 2-RELATED"/>
    <property type="match status" value="1"/>
</dbReference>
<evidence type="ECO:0000256" key="2">
    <source>
        <dbReference type="ARBA" id="ARBA00022448"/>
    </source>
</evidence>
<feature type="transmembrane region" description="Helical" evidence="6">
    <location>
        <begin position="73"/>
        <end position="91"/>
    </location>
</feature>
<feature type="domain" description="Major facilitator superfamily (MFS) profile" evidence="7">
    <location>
        <begin position="6"/>
        <end position="391"/>
    </location>
</feature>
<feature type="transmembrane region" description="Helical" evidence="6">
    <location>
        <begin position="158"/>
        <end position="179"/>
    </location>
</feature>
<keyword evidence="2" id="KW-0813">Transport</keyword>
<dbReference type="InterPro" id="IPR036259">
    <property type="entry name" value="MFS_trans_sf"/>
</dbReference>
<dbReference type="Pfam" id="PF07690">
    <property type="entry name" value="MFS_1"/>
    <property type="match status" value="1"/>
</dbReference>
<evidence type="ECO:0000256" key="5">
    <source>
        <dbReference type="ARBA" id="ARBA00023136"/>
    </source>
</evidence>
<evidence type="ECO:0000256" key="4">
    <source>
        <dbReference type="ARBA" id="ARBA00022989"/>
    </source>
</evidence>
<evidence type="ECO:0000256" key="1">
    <source>
        <dbReference type="ARBA" id="ARBA00004141"/>
    </source>
</evidence>
<dbReference type="Proteomes" id="UP000244335">
    <property type="component" value="Unassembled WGS sequence"/>
</dbReference>
<comment type="caution">
    <text evidence="8">The sequence shown here is derived from an EMBL/GenBank/DDBJ whole genome shotgun (WGS) entry which is preliminary data.</text>
</comment>
<sequence length="401" mass="42527">MTFRSRLILYALLTSLTALSIDALLPGLRQIGLELGVAPPLSTHHVISLFIFGMAFGELVIGPLSDAFGRKQALLGGLCVYLLGTVVALFAQSLEMVLIGRFLQGVGVSGPKIATRAMIRDQFEGDAMARVMSFMFTLFILVPMLAPALAQGLIAMAGWRSVFVAYFVIAVLLGSWVAARHPETLPVARRIPFRPRLLFLNARRILSSPRVTLLIIATGLVFGAQLLYLSTAADLFFEAYGVTESFPLYFAALALAMGLASFINARLVQRLGVVTMARAGFIGLTAVSLLMVIATFCAEGVLAFAVFLPLQSLAFFAIGILFGNLNALAMQTLGNVAGFGASLIASGSSLVATLFAVGFGGFYSGDTTYLAVGFFAAGLSSLVLAEIAIRRHELPVVGVTV</sequence>
<dbReference type="CDD" id="cd17320">
    <property type="entry name" value="MFS_MdfA_MDR_like"/>
    <property type="match status" value="1"/>
</dbReference>
<protein>
    <submittedName>
        <fullName evidence="8">Bcr/CflA family drug resistance efflux transporter</fullName>
    </submittedName>
</protein>
<dbReference type="InterPro" id="IPR020846">
    <property type="entry name" value="MFS_dom"/>
</dbReference>
<feature type="transmembrane region" description="Helical" evidence="6">
    <location>
        <begin position="248"/>
        <end position="268"/>
    </location>
</feature>
<dbReference type="GO" id="GO:0042908">
    <property type="term" value="P:xenobiotic transport"/>
    <property type="evidence" value="ECO:0007669"/>
    <property type="project" value="UniProtKB-ARBA"/>
</dbReference>
<dbReference type="InterPro" id="IPR005829">
    <property type="entry name" value="Sugar_transporter_CS"/>
</dbReference>
<name>A0AA92C5K6_RHIRH</name>
<keyword evidence="4 6" id="KW-1133">Transmembrane helix</keyword>
<evidence type="ECO:0000259" key="7">
    <source>
        <dbReference type="PROSITE" id="PS50850"/>
    </source>
</evidence>
<dbReference type="PROSITE" id="PS00216">
    <property type="entry name" value="SUGAR_TRANSPORT_1"/>
    <property type="match status" value="1"/>
</dbReference>
<comment type="subcellular location">
    <subcellularLocation>
        <location evidence="1">Membrane</location>
        <topology evidence="1">Multi-pass membrane protein</topology>
    </subcellularLocation>
</comment>
<feature type="transmembrane region" description="Helical" evidence="6">
    <location>
        <begin position="313"/>
        <end position="329"/>
    </location>
</feature>
<feature type="transmembrane region" description="Helical" evidence="6">
    <location>
        <begin position="280"/>
        <end position="307"/>
    </location>
</feature>
<evidence type="ECO:0000256" key="3">
    <source>
        <dbReference type="ARBA" id="ARBA00022692"/>
    </source>
</evidence>
<dbReference type="GO" id="GO:0140115">
    <property type="term" value="P:export across plasma membrane"/>
    <property type="evidence" value="ECO:0007669"/>
    <property type="project" value="UniProtKB-ARBA"/>
</dbReference>
<keyword evidence="3 6" id="KW-0812">Transmembrane</keyword>
<dbReference type="AlphaFoldDB" id="A0AA92C5K6"/>
<feature type="transmembrane region" description="Helical" evidence="6">
    <location>
        <begin position="127"/>
        <end position="146"/>
    </location>
</feature>
<reference evidence="8 9" key="1">
    <citation type="submission" date="2018-04" db="EMBL/GenBank/DDBJ databases">
        <authorList>
            <person name="Hagen T."/>
        </authorList>
    </citation>
    <scope>NUCLEOTIDE SEQUENCE [LARGE SCALE GENOMIC DNA]</scope>
    <source>
        <strain evidence="8 9">TPD7009</strain>
    </source>
</reference>
<gene>
    <name evidence="8" type="ORF">DC430_01045</name>
</gene>
<dbReference type="GO" id="GO:0022857">
    <property type="term" value="F:transmembrane transporter activity"/>
    <property type="evidence" value="ECO:0007669"/>
    <property type="project" value="InterPro"/>
</dbReference>
<dbReference type="PANTHER" id="PTHR23502">
    <property type="entry name" value="MAJOR FACILITATOR SUPERFAMILY"/>
    <property type="match status" value="1"/>
</dbReference>
<feature type="transmembrane region" description="Helical" evidence="6">
    <location>
        <begin position="44"/>
        <end position="61"/>
    </location>
</feature>
<dbReference type="RefSeq" id="WP_116493738.1">
    <property type="nucleotide sequence ID" value="NZ_QDFR01000001.1"/>
</dbReference>
<feature type="transmembrane region" description="Helical" evidence="6">
    <location>
        <begin position="369"/>
        <end position="389"/>
    </location>
</feature>
<dbReference type="GO" id="GO:0005886">
    <property type="term" value="C:plasma membrane"/>
    <property type="evidence" value="ECO:0007669"/>
    <property type="project" value="TreeGrafter"/>
</dbReference>
<proteinExistence type="predicted"/>
<dbReference type="PROSITE" id="PS50850">
    <property type="entry name" value="MFS"/>
    <property type="match status" value="1"/>
</dbReference>
<organism evidence="8 9">
    <name type="scientific">Rhizobium rhizogenes</name>
    <name type="common">Agrobacterium rhizogenes</name>
    <dbReference type="NCBI Taxonomy" id="359"/>
    <lineage>
        <taxon>Bacteria</taxon>
        <taxon>Pseudomonadati</taxon>
        <taxon>Pseudomonadota</taxon>
        <taxon>Alphaproteobacteria</taxon>
        <taxon>Hyphomicrobiales</taxon>
        <taxon>Rhizobiaceae</taxon>
        <taxon>Rhizobium/Agrobacterium group</taxon>
        <taxon>Rhizobium</taxon>
    </lineage>
</organism>
<accession>A0AA92C5K6</accession>
<evidence type="ECO:0000313" key="8">
    <source>
        <dbReference type="EMBL" id="PVE56414.1"/>
    </source>
</evidence>
<feature type="transmembrane region" description="Helical" evidence="6">
    <location>
        <begin position="211"/>
        <end position="228"/>
    </location>
</feature>
<dbReference type="EMBL" id="QDFR01000001">
    <property type="protein sequence ID" value="PVE56414.1"/>
    <property type="molecule type" value="Genomic_DNA"/>
</dbReference>
<dbReference type="Gene3D" id="1.20.1720.10">
    <property type="entry name" value="Multidrug resistance protein D"/>
    <property type="match status" value="1"/>
</dbReference>